<dbReference type="GO" id="GO:0005351">
    <property type="term" value="F:carbohydrate:proton symporter activity"/>
    <property type="evidence" value="ECO:0007669"/>
    <property type="project" value="TreeGrafter"/>
</dbReference>
<dbReference type="SUPFAM" id="SSF103473">
    <property type="entry name" value="MFS general substrate transporter"/>
    <property type="match status" value="1"/>
</dbReference>
<reference evidence="11" key="1">
    <citation type="submission" date="2020-04" db="EMBL/GenBank/DDBJ databases">
        <title>Genome Assembly and Annotation of Botryosphaeria dothidea sdau 11-99, a Latent Pathogen of Apple Fruit Ring Rot in China.</title>
        <authorList>
            <person name="Yu C."/>
            <person name="Diao Y."/>
            <person name="Lu Q."/>
            <person name="Zhao J."/>
            <person name="Cui S."/>
            <person name="Peng C."/>
            <person name="He B."/>
            <person name="Liu H."/>
        </authorList>
    </citation>
    <scope>NUCLEOTIDE SEQUENCE [LARGE SCALE GENOMIC DNA]</scope>
    <source>
        <strain evidence="11">Sdau11-99</strain>
    </source>
</reference>
<feature type="transmembrane region" description="Helical" evidence="9">
    <location>
        <begin position="454"/>
        <end position="472"/>
    </location>
</feature>
<dbReference type="EMBL" id="WWBZ02000040">
    <property type="protein sequence ID" value="KAF4305586.1"/>
    <property type="molecule type" value="Genomic_DNA"/>
</dbReference>
<dbReference type="InterPro" id="IPR005829">
    <property type="entry name" value="Sugar_transporter_CS"/>
</dbReference>
<dbReference type="AlphaFoldDB" id="A0A8H4IQG5"/>
<dbReference type="InterPro" id="IPR005828">
    <property type="entry name" value="MFS_sugar_transport-like"/>
</dbReference>
<feature type="transmembrane region" description="Helical" evidence="9">
    <location>
        <begin position="143"/>
        <end position="161"/>
    </location>
</feature>
<dbReference type="PROSITE" id="PS50850">
    <property type="entry name" value="MFS"/>
    <property type="match status" value="1"/>
</dbReference>
<evidence type="ECO:0000256" key="6">
    <source>
        <dbReference type="ARBA" id="ARBA00023136"/>
    </source>
</evidence>
<feature type="domain" description="Major facilitator superfamily (MFS) profile" evidence="10">
    <location>
        <begin position="66"/>
        <end position="511"/>
    </location>
</feature>
<feature type="transmembrane region" description="Helical" evidence="9">
    <location>
        <begin position="389"/>
        <end position="408"/>
    </location>
</feature>
<gene>
    <name evidence="11" type="ORF">GTA08_BOTSDO06417</name>
</gene>
<evidence type="ECO:0000256" key="5">
    <source>
        <dbReference type="ARBA" id="ARBA00022989"/>
    </source>
</evidence>
<dbReference type="GO" id="GO:0000023">
    <property type="term" value="P:maltose metabolic process"/>
    <property type="evidence" value="ECO:0007669"/>
    <property type="project" value="UniProtKB-KW"/>
</dbReference>
<protein>
    <submittedName>
        <fullName evidence="11">Sugar/inositol transporter</fullName>
    </submittedName>
</protein>
<evidence type="ECO:0000256" key="4">
    <source>
        <dbReference type="ARBA" id="ARBA00022692"/>
    </source>
</evidence>
<feature type="transmembrane region" description="Helical" evidence="9">
    <location>
        <begin position="414"/>
        <end position="442"/>
    </location>
</feature>
<dbReference type="OrthoDB" id="6612291at2759"/>
<dbReference type="InterPro" id="IPR003663">
    <property type="entry name" value="Sugar/inositol_transpt"/>
</dbReference>
<keyword evidence="12" id="KW-1185">Reference proteome</keyword>
<dbReference type="NCBIfam" id="TIGR00879">
    <property type="entry name" value="SP"/>
    <property type="match status" value="1"/>
</dbReference>
<organism evidence="11 12">
    <name type="scientific">Botryosphaeria dothidea</name>
    <dbReference type="NCBI Taxonomy" id="55169"/>
    <lineage>
        <taxon>Eukaryota</taxon>
        <taxon>Fungi</taxon>
        <taxon>Dikarya</taxon>
        <taxon>Ascomycota</taxon>
        <taxon>Pezizomycotina</taxon>
        <taxon>Dothideomycetes</taxon>
        <taxon>Dothideomycetes incertae sedis</taxon>
        <taxon>Botryosphaeriales</taxon>
        <taxon>Botryosphaeriaceae</taxon>
        <taxon>Botryosphaeria</taxon>
    </lineage>
</organism>
<dbReference type="FunFam" id="1.20.1250.20:FF:000149">
    <property type="entry name" value="MFS transporter, SP family, general alpha glucoside:H+ symporter"/>
    <property type="match status" value="1"/>
</dbReference>
<feature type="transmembrane region" description="Helical" evidence="9">
    <location>
        <begin position="240"/>
        <end position="261"/>
    </location>
</feature>
<evidence type="ECO:0000256" key="2">
    <source>
        <dbReference type="ARBA" id="ARBA00010992"/>
    </source>
</evidence>
<dbReference type="Pfam" id="PF00083">
    <property type="entry name" value="Sugar_tr"/>
    <property type="match status" value="1"/>
</dbReference>
<keyword evidence="4 9" id="KW-0812">Transmembrane</keyword>
<evidence type="ECO:0000259" key="10">
    <source>
        <dbReference type="PROSITE" id="PS50850"/>
    </source>
</evidence>
<accession>A0A8H4IQG5</accession>
<keyword evidence="5 9" id="KW-1133">Transmembrane helix</keyword>
<evidence type="ECO:0000313" key="12">
    <source>
        <dbReference type="Proteomes" id="UP000572817"/>
    </source>
</evidence>
<feature type="transmembrane region" description="Helical" evidence="9">
    <location>
        <begin position="362"/>
        <end position="382"/>
    </location>
</feature>
<feature type="transmembrane region" description="Helical" evidence="9">
    <location>
        <begin position="324"/>
        <end position="347"/>
    </location>
</feature>
<comment type="subcellular location">
    <subcellularLocation>
        <location evidence="1">Membrane</location>
        <topology evidence="1">Multi-pass membrane protein</topology>
    </subcellularLocation>
</comment>
<evidence type="ECO:0000256" key="9">
    <source>
        <dbReference type="SAM" id="Phobius"/>
    </source>
</evidence>
<dbReference type="Proteomes" id="UP000572817">
    <property type="component" value="Unassembled WGS sequence"/>
</dbReference>
<keyword evidence="7" id="KW-0462">Maltose metabolism</keyword>
<feature type="transmembrane region" description="Helical" evidence="9">
    <location>
        <begin position="484"/>
        <end position="505"/>
    </location>
</feature>
<keyword evidence="3 8" id="KW-0813">Transport</keyword>
<dbReference type="InterPro" id="IPR020846">
    <property type="entry name" value="MFS_dom"/>
</dbReference>
<evidence type="ECO:0000256" key="7">
    <source>
        <dbReference type="ARBA" id="ARBA00026248"/>
    </source>
</evidence>
<dbReference type="PROSITE" id="PS00217">
    <property type="entry name" value="SUGAR_TRANSPORT_2"/>
    <property type="match status" value="1"/>
</dbReference>
<feature type="transmembrane region" description="Helical" evidence="9">
    <location>
        <begin position="167"/>
        <end position="189"/>
    </location>
</feature>
<dbReference type="PANTHER" id="PTHR48022">
    <property type="entry name" value="PLASTIDIC GLUCOSE TRANSPORTER 4"/>
    <property type="match status" value="1"/>
</dbReference>
<dbReference type="Gene3D" id="1.20.1250.20">
    <property type="entry name" value="MFS general substrate transporter like domains"/>
    <property type="match status" value="1"/>
</dbReference>
<feature type="transmembrane region" description="Helical" evidence="9">
    <location>
        <begin position="201"/>
        <end position="220"/>
    </location>
</feature>
<dbReference type="InterPro" id="IPR036259">
    <property type="entry name" value="MFS_trans_sf"/>
</dbReference>
<evidence type="ECO:0000313" key="11">
    <source>
        <dbReference type="EMBL" id="KAF4305586.1"/>
    </source>
</evidence>
<evidence type="ECO:0000256" key="3">
    <source>
        <dbReference type="ARBA" id="ARBA00022448"/>
    </source>
</evidence>
<dbReference type="GO" id="GO:0016020">
    <property type="term" value="C:membrane"/>
    <property type="evidence" value="ECO:0007669"/>
    <property type="project" value="UniProtKB-SubCell"/>
</dbReference>
<evidence type="ECO:0000256" key="8">
    <source>
        <dbReference type="RuleBase" id="RU003346"/>
    </source>
</evidence>
<proteinExistence type="inferred from homology"/>
<comment type="similarity">
    <text evidence="2 8">Belongs to the major facilitator superfamily. Sugar transporter (TC 2.A.1.1) family.</text>
</comment>
<sequence>MTTNQEKAAIGSRPDVVTLDDAQVRQMSVSHAHVKDLVHDAANATQAEQSMSLWQGLKTYPYAVGWSVFLSTAIVMEGFDKTLINNLYAYDPFKKAFGVQLANGTYEVTATWQNLLSNAALIGEITGLFLNGIAAERFGYRKTMIASLIAVIGFIFIVFFAENTHTLFIGSLLCGIPWGVFQTITTTYAAEVCPVALRAYLTTYINLCWVFGQLIASSVLRGMLTRSDKWGYKIPFALQWMWPIPIIVGVCFAPESPWWLIRKERRDDAKKALLRLTSAGKDPNFNADETIAMMEMTNELEKAHSAGTSYRDCFSKTDLRRTEVVCCTWAIQTLCGSTFMGFSTYFYKQAGMSTEHSFTMSMAQYALGAIGTVSSWALMGWFGRRTLYFGGQVAMCAMLGVIGCLGIVSRGNAAAQWAIGSCLLVYTFIYDATVGPVCYSLVAELSSNRLRAKTVVLARVLYNVTGVVTNVLTPRMLNPSAWNWGAKTGFFWAGSCLLCAVWTFWRLPEPKGRTYGELDILFEKKVAARKFSRTVVDQFAAAGTPDTASTSSLKKDELKVQVERVEHA</sequence>
<dbReference type="InterPro" id="IPR050360">
    <property type="entry name" value="MFS_Sugar_Transporters"/>
</dbReference>
<keyword evidence="6 9" id="KW-0472">Membrane</keyword>
<name>A0A8H4IQG5_9PEZI</name>
<comment type="caution">
    <text evidence="11">The sequence shown here is derived from an EMBL/GenBank/DDBJ whole genome shotgun (WGS) entry which is preliminary data.</text>
</comment>
<dbReference type="PANTHER" id="PTHR48022:SF5">
    <property type="entry name" value="ALPHA-GLUCOSIDES PERMEASE MPH2-RELATED"/>
    <property type="match status" value="1"/>
</dbReference>
<evidence type="ECO:0000256" key="1">
    <source>
        <dbReference type="ARBA" id="ARBA00004141"/>
    </source>
</evidence>